<dbReference type="InterPro" id="IPR002347">
    <property type="entry name" value="SDR_fam"/>
</dbReference>
<dbReference type="InterPro" id="IPR020904">
    <property type="entry name" value="Sc_DH/Rdtase_CS"/>
</dbReference>
<evidence type="ECO:0000256" key="1">
    <source>
        <dbReference type="ARBA" id="ARBA00022857"/>
    </source>
</evidence>
<dbReference type="PANTHER" id="PTHR42898:SF6">
    <property type="entry name" value="NADP-DEPENDENT MANNITOL DEHYDROGENASE"/>
    <property type="match status" value="1"/>
</dbReference>
<dbReference type="RefSeq" id="XP_039145805.1">
    <property type="nucleotide sequence ID" value="XM_039289871.1"/>
</dbReference>
<evidence type="ECO:0000313" key="3">
    <source>
        <dbReference type="Proteomes" id="UP001515500"/>
    </source>
</evidence>
<dbReference type="InterPro" id="IPR036291">
    <property type="entry name" value="NAD(P)-bd_dom_sf"/>
</dbReference>
<dbReference type="Pfam" id="PF13561">
    <property type="entry name" value="adh_short_C2"/>
    <property type="match status" value="1"/>
</dbReference>
<organism evidence="3 4">
    <name type="scientific">Dioscorea cayennensis subsp. rotundata</name>
    <name type="common">White Guinea yam</name>
    <name type="synonym">Dioscorea rotundata</name>
    <dbReference type="NCBI Taxonomy" id="55577"/>
    <lineage>
        <taxon>Eukaryota</taxon>
        <taxon>Viridiplantae</taxon>
        <taxon>Streptophyta</taxon>
        <taxon>Embryophyta</taxon>
        <taxon>Tracheophyta</taxon>
        <taxon>Spermatophyta</taxon>
        <taxon>Magnoliopsida</taxon>
        <taxon>Liliopsida</taxon>
        <taxon>Dioscoreales</taxon>
        <taxon>Dioscoreaceae</taxon>
        <taxon>Dioscorea</taxon>
    </lineage>
</organism>
<dbReference type="GO" id="GO:0016491">
    <property type="term" value="F:oxidoreductase activity"/>
    <property type="evidence" value="ECO:0007669"/>
    <property type="project" value="UniProtKB-KW"/>
</dbReference>
<keyword evidence="2" id="KW-0560">Oxidoreductase</keyword>
<dbReference type="AlphaFoldDB" id="A0AB40D4U1"/>
<keyword evidence="3" id="KW-1185">Reference proteome</keyword>
<dbReference type="Gene3D" id="3.40.50.720">
    <property type="entry name" value="NAD(P)-binding Rossmann-like Domain"/>
    <property type="match status" value="1"/>
</dbReference>
<accession>A0AB40D4U1</accession>
<dbReference type="PRINTS" id="PR00081">
    <property type="entry name" value="GDHRDH"/>
</dbReference>
<keyword evidence="1" id="KW-0521">NADP</keyword>
<dbReference type="Proteomes" id="UP001515500">
    <property type="component" value="Chromosome 18"/>
</dbReference>
<dbReference type="InterPro" id="IPR045000">
    <property type="entry name" value="TR"/>
</dbReference>
<protein>
    <submittedName>
        <fullName evidence="4">Tropinone reductase homolog At5g06060-like isoform X1</fullName>
    </submittedName>
</protein>
<dbReference type="FunFam" id="3.40.50.720:FF:000084">
    <property type="entry name" value="Short-chain dehydrogenase reductase"/>
    <property type="match status" value="1"/>
</dbReference>
<dbReference type="PRINTS" id="PR00080">
    <property type="entry name" value="SDRFAMILY"/>
</dbReference>
<evidence type="ECO:0000256" key="2">
    <source>
        <dbReference type="ARBA" id="ARBA00023002"/>
    </source>
</evidence>
<evidence type="ECO:0000313" key="4">
    <source>
        <dbReference type="RefSeq" id="XP_039145805.1"/>
    </source>
</evidence>
<dbReference type="GeneID" id="120283040"/>
<sequence length="265" mass="28317">MEGLFSRWSLKGKTALVTGGTKGIGKAVVEELATLGALVHTCSRNETELKAILQVWTDKGLHVTGSVCDVTSRAQREKLIADVSSNFTGKLDILVSNAGTGVPKPTVEFTEEEAAFIWTTNYGSCFNICQLAHPLLKASGCASIVIVSSVAGIVASPLGTPYSSTKGALNQLARNLACEWAKDNIRANSVTPSFTKTPLVQSMLENEEVVKYIQERTPLMRVAEPEEVSGLVAFLCMPTASYITGQTISVDGGVTINGFFNMHKD</sequence>
<proteinExistence type="predicted"/>
<gene>
    <name evidence="4" type="primary">LOC120283040</name>
</gene>
<dbReference type="PANTHER" id="PTHR42898">
    <property type="entry name" value="TROPINONE REDUCTASE"/>
    <property type="match status" value="1"/>
</dbReference>
<dbReference type="SUPFAM" id="SSF51735">
    <property type="entry name" value="NAD(P)-binding Rossmann-fold domains"/>
    <property type="match status" value="1"/>
</dbReference>
<dbReference type="PROSITE" id="PS00061">
    <property type="entry name" value="ADH_SHORT"/>
    <property type="match status" value="1"/>
</dbReference>
<name>A0AB40D4U1_DIOCR</name>
<reference evidence="4" key="1">
    <citation type="submission" date="2025-08" db="UniProtKB">
        <authorList>
            <consortium name="RefSeq"/>
        </authorList>
    </citation>
    <scope>IDENTIFICATION</scope>
</reference>